<organism evidence="1 2">
    <name type="scientific">Chlorella vulgaris</name>
    <name type="common">Green alga</name>
    <dbReference type="NCBI Taxonomy" id="3077"/>
    <lineage>
        <taxon>Eukaryota</taxon>
        <taxon>Viridiplantae</taxon>
        <taxon>Chlorophyta</taxon>
        <taxon>core chlorophytes</taxon>
        <taxon>Trebouxiophyceae</taxon>
        <taxon>Chlorellales</taxon>
        <taxon>Chlorellaceae</taxon>
        <taxon>Chlorella clade</taxon>
        <taxon>Chlorella</taxon>
    </lineage>
</organism>
<protein>
    <submittedName>
        <fullName evidence="1">Uncharacterized protein</fullName>
    </submittedName>
</protein>
<dbReference type="EMBL" id="SIDB01000005">
    <property type="protein sequence ID" value="KAI3432500.1"/>
    <property type="molecule type" value="Genomic_DNA"/>
</dbReference>
<evidence type="ECO:0000313" key="1">
    <source>
        <dbReference type="EMBL" id="KAI3432500.1"/>
    </source>
</evidence>
<dbReference type="AlphaFoldDB" id="A0A9D4TR57"/>
<keyword evidence="2" id="KW-1185">Reference proteome</keyword>
<sequence>MDSWMYTLGSDTNKCGSSEDSTKKTCAIKRVTLLVDSRDRNYEQHPKPSQYVITLPSVLYNVTSATLKSIELPTTYHVFSTNRSNTTLVVSLDGVTQTVSVGDGNYSLTTMRTALQTALNEAFSPSTFAVSFDEVSGRCTITASPSAPLTIDTTSVDPIKQPTQSCLAWFLGFPVGSLTNGTGTVTGVSPTNLNPETYITIDIEELNGVQQCGLWGAGGTQGTVFGKVPLAVQTGAYQVYDKVLATSEYIPAIAKLEKLHIALKWHDGSLVDFNNVEHSATLELTCTQTR</sequence>
<reference evidence="1" key="1">
    <citation type="journal article" date="2019" name="Plant J.">
        <title>Chlorella vulgaris genome assembly and annotation reveals the molecular basis for metabolic acclimation to high light conditions.</title>
        <authorList>
            <person name="Cecchin M."/>
            <person name="Marcolungo L."/>
            <person name="Rossato M."/>
            <person name="Girolomoni L."/>
            <person name="Cosentino E."/>
            <person name="Cuine S."/>
            <person name="Li-Beisson Y."/>
            <person name="Delledonne M."/>
            <person name="Ballottari M."/>
        </authorList>
    </citation>
    <scope>NUCLEOTIDE SEQUENCE</scope>
    <source>
        <strain evidence="1">211/11P</strain>
    </source>
</reference>
<comment type="caution">
    <text evidence="1">The sequence shown here is derived from an EMBL/GenBank/DDBJ whole genome shotgun (WGS) entry which is preliminary data.</text>
</comment>
<proteinExistence type="predicted"/>
<dbReference type="Proteomes" id="UP001055712">
    <property type="component" value="Unassembled WGS sequence"/>
</dbReference>
<reference evidence="1" key="2">
    <citation type="submission" date="2020-11" db="EMBL/GenBank/DDBJ databases">
        <authorList>
            <person name="Cecchin M."/>
            <person name="Marcolungo L."/>
            <person name="Rossato M."/>
            <person name="Girolomoni L."/>
            <person name="Cosentino E."/>
            <person name="Cuine S."/>
            <person name="Li-Beisson Y."/>
            <person name="Delledonne M."/>
            <person name="Ballottari M."/>
        </authorList>
    </citation>
    <scope>NUCLEOTIDE SEQUENCE</scope>
    <source>
        <strain evidence="1">211/11P</strain>
        <tissue evidence="1">Whole cell</tissue>
    </source>
</reference>
<evidence type="ECO:0000313" key="2">
    <source>
        <dbReference type="Proteomes" id="UP001055712"/>
    </source>
</evidence>
<name>A0A9D4TR57_CHLVU</name>
<accession>A0A9D4TR57</accession>
<gene>
    <name evidence="1" type="ORF">D9Q98_004049</name>
</gene>